<comment type="caution">
    <text evidence="1">The sequence shown here is derived from an EMBL/GenBank/DDBJ whole genome shotgun (WGS) entry which is preliminary data.</text>
</comment>
<dbReference type="EMBL" id="QWDN01001385">
    <property type="protein sequence ID" value="TEB40374.1"/>
    <property type="molecule type" value="Genomic_DNA"/>
</dbReference>
<evidence type="ECO:0008006" key="3">
    <source>
        <dbReference type="Google" id="ProtNLM"/>
    </source>
</evidence>
<accession>A0A4Y7U268</accession>
<feature type="non-terminal residue" evidence="1">
    <location>
        <position position="1"/>
    </location>
</feature>
<evidence type="ECO:0000313" key="2">
    <source>
        <dbReference type="Proteomes" id="UP000298340"/>
    </source>
</evidence>
<organism evidence="1 2">
    <name type="scientific">Flavobacterium circumlabens</name>
    <dbReference type="NCBI Taxonomy" id="2133765"/>
    <lineage>
        <taxon>Bacteria</taxon>
        <taxon>Pseudomonadati</taxon>
        <taxon>Bacteroidota</taxon>
        <taxon>Flavobacteriia</taxon>
        <taxon>Flavobacteriales</taxon>
        <taxon>Flavobacteriaceae</taxon>
        <taxon>Flavobacterium</taxon>
    </lineage>
</organism>
<protein>
    <recommendedName>
        <fullName evidence="3">TonB-dependent receptor</fullName>
    </recommendedName>
</protein>
<feature type="non-terminal residue" evidence="1">
    <location>
        <position position="95"/>
    </location>
</feature>
<evidence type="ECO:0000313" key="1">
    <source>
        <dbReference type="EMBL" id="TEB40374.1"/>
    </source>
</evidence>
<proteinExistence type="predicted"/>
<dbReference type="AlphaFoldDB" id="A0A4Y7U268"/>
<name>A0A4Y7U268_9FLAO</name>
<reference evidence="1 2" key="1">
    <citation type="journal article" date="2018" name="Syst. Appl. Microbiol.">
        <title>Flavobacterium circumlabens sp. nov. and Flavobacterium cupreum sp. nov., two psychrotrophic species isolated from Antarctic environmental samples.</title>
        <authorList>
            <person name="Kralova S."/>
            <person name="Busse H.J."/>
            <person name="Svec P."/>
            <person name="Maslanova I."/>
            <person name="Stankova E."/>
            <person name="Bartak M."/>
            <person name="Sedlacek I."/>
        </authorList>
    </citation>
    <scope>NUCLEOTIDE SEQUENCE [LARGE SCALE GENOMIC DNA]</scope>
    <source>
        <strain evidence="1 2">CCM 8828</strain>
    </source>
</reference>
<dbReference type="Proteomes" id="UP000298340">
    <property type="component" value="Unassembled WGS sequence"/>
</dbReference>
<sequence>YRIFERAYNLNPTIPVYDANGNFSSVSGNIYENPVEILTNRTVDNERHRLLGYFKTEVKFLKDFTASANISLEHNAVKGATYKPSYAVMEGRTED</sequence>
<gene>
    <name evidence="1" type="ORF">D0809_30935</name>
</gene>
<dbReference type="RefSeq" id="WP_134092649.1">
    <property type="nucleotide sequence ID" value="NZ_QWDN01001385.1"/>
</dbReference>